<dbReference type="Proteomes" id="UP000034491">
    <property type="component" value="Unassembled WGS sequence"/>
</dbReference>
<evidence type="ECO:0000313" key="2">
    <source>
        <dbReference type="Proteomes" id="UP000034491"/>
    </source>
</evidence>
<reference evidence="1 2" key="1">
    <citation type="submission" date="2015-03" db="EMBL/GenBank/DDBJ databases">
        <title>Genome sequence of Kiloniella sp. P1-1, isolated from the gut microflora of Pacific white shrimp, Penaeus vannamei.</title>
        <authorList>
            <person name="Shao Z."/>
            <person name="Wang L."/>
            <person name="Li X."/>
        </authorList>
    </citation>
    <scope>NUCLEOTIDE SEQUENCE [LARGE SCALE GENOMIC DNA]</scope>
    <source>
        <strain evidence="1 2">P1-1</strain>
    </source>
</reference>
<organism evidence="1 2">
    <name type="scientific">Kiloniella litopenaei</name>
    <dbReference type="NCBI Taxonomy" id="1549748"/>
    <lineage>
        <taxon>Bacteria</taxon>
        <taxon>Pseudomonadati</taxon>
        <taxon>Pseudomonadota</taxon>
        <taxon>Alphaproteobacteria</taxon>
        <taxon>Rhodospirillales</taxon>
        <taxon>Kiloniellaceae</taxon>
        <taxon>Kiloniella</taxon>
    </lineage>
</organism>
<keyword evidence="2" id="KW-1185">Reference proteome</keyword>
<evidence type="ECO:0000313" key="1">
    <source>
        <dbReference type="EMBL" id="KKJ76086.1"/>
    </source>
</evidence>
<dbReference type="AlphaFoldDB" id="A0A0M2R348"/>
<dbReference type="InterPro" id="IPR029063">
    <property type="entry name" value="SAM-dependent_MTases_sf"/>
</dbReference>
<name>A0A0M2R348_9PROT</name>
<evidence type="ECO:0008006" key="3">
    <source>
        <dbReference type="Google" id="ProtNLM"/>
    </source>
</evidence>
<dbReference type="PATRIC" id="fig|1549748.8.peg.1780"/>
<proteinExistence type="predicted"/>
<dbReference type="Gene3D" id="3.40.50.150">
    <property type="entry name" value="Vaccinia Virus protein VP39"/>
    <property type="match status" value="1"/>
</dbReference>
<accession>A0A0M2R348</accession>
<dbReference type="OrthoDB" id="7348097at2"/>
<dbReference type="STRING" id="1549748.WH95_15120"/>
<dbReference type="InterPro" id="IPR025690">
    <property type="entry name" value="Methyltransf_put"/>
</dbReference>
<comment type="caution">
    <text evidence="1">The sequence shown here is derived from an EMBL/GenBank/DDBJ whole genome shotgun (WGS) entry which is preliminary data.</text>
</comment>
<gene>
    <name evidence="1" type="ORF">WH95_15120</name>
</gene>
<dbReference type="EMBL" id="LANI01000022">
    <property type="protein sequence ID" value="KKJ76086.1"/>
    <property type="molecule type" value="Genomic_DNA"/>
</dbReference>
<sequence>MSRLDSFIRRMTAQRDIINFVIAEVVEIDGPVLELGLGNGRTYDHLRENLPGKEIFVFDRAINANPRSVPDGEHMILGEIRDTLAFCRPRIKRQASLVHCDIGSGDPTTDLATCSWISPLIGPLTTKGGIVASGLTFELPEFEEIPLPEGVQKGRYYLYRKITETN</sequence>
<protein>
    <recommendedName>
        <fullName evidence="3">S-adenosyl-L-methionine methyltransferase</fullName>
    </recommendedName>
</protein>
<dbReference type="Pfam" id="PF12692">
    <property type="entry name" value="Methyltransf_17"/>
    <property type="match status" value="1"/>
</dbReference>